<dbReference type="Gene3D" id="3.60.10.10">
    <property type="entry name" value="Endonuclease/exonuclease/phosphatase"/>
    <property type="match status" value="1"/>
</dbReference>
<dbReference type="InterPro" id="IPR005135">
    <property type="entry name" value="Endo/exonuclease/phosphatase"/>
</dbReference>
<dbReference type="EMBL" id="AQPN01000145">
    <property type="protein sequence ID" value="EOR92694.1"/>
    <property type="molecule type" value="Genomic_DNA"/>
</dbReference>
<dbReference type="AlphaFoldDB" id="R9GUW4"/>
<dbReference type="Pfam" id="PF03372">
    <property type="entry name" value="Exo_endo_phos"/>
    <property type="match status" value="1"/>
</dbReference>
<comment type="caution">
    <text evidence="2">The sequence shown here is derived from an EMBL/GenBank/DDBJ whole genome shotgun (WGS) entry which is preliminary data.</text>
</comment>
<dbReference type="Proteomes" id="UP000014174">
    <property type="component" value="Unassembled WGS sequence"/>
</dbReference>
<dbReference type="STRING" id="1150600.ADIARSV_4206"/>
<feature type="domain" description="Endonuclease/exonuclease/phosphatase" evidence="1">
    <location>
        <begin position="16"/>
        <end position="211"/>
    </location>
</feature>
<dbReference type="eggNOG" id="COG3568">
    <property type="taxonomic scope" value="Bacteria"/>
</dbReference>
<organism evidence="2 3">
    <name type="scientific">Arcticibacter svalbardensis MN12-7</name>
    <dbReference type="NCBI Taxonomy" id="1150600"/>
    <lineage>
        <taxon>Bacteria</taxon>
        <taxon>Pseudomonadati</taxon>
        <taxon>Bacteroidota</taxon>
        <taxon>Sphingobacteriia</taxon>
        <taxon>Sphingobacteriales</taxon>
        <taxon>Sphingobacteriaceae</taxon>
        <taxon>Arcticibacter</taxon>
    </lineage>
</organism>
<keyword evidence="3" id="KW-1185">Reference proteome</keyword>
<dbReference type="InterPro" id="IPR036691">
    <property type="entry name" value="Endo/exonu/phosph_ase_sf"/>
</dbReference>
<protein>
    <recommendedName>
        <fullName evidence="1">Endonuclease/exonuclease/phosphatase domain-containing protein</fullName>
    </recommendedName>
</protein>
<proteinExistence type="predicted"/>
<name>R9GUW4_9SPHI</name>
<reference evidence="2 3" key="1">
    <citation type="journal article" date="2013" name="Genome Announc.">
        <title>Draft Genome Sequence of Arcticibacter svalbardensis Strain MN12-7T, a Member of the Family Sphingobacteriaceae Isolated from an Arctic Soil Sample.</title>
        <authorList>
            <person name="Shivaji S."/>
            <person name="Ara S."/>
            <person name="Prasad S."/>
            <person name="Manasa B.P."/>
            <person name="Begum Z."/>
            <person name="Singh A."/>
            <person name="Kumar Pinnaka A."/>
        </authorList>
    </citation>
    <scope>NUCLEOTIDE SEQUENCE [LARGE SCALE GENOMIC DNA]</scope>
    <source>
        <strain evidence="2 3">MN12-7</strain>
    </source>
</reference>
<gene>
    <name evidence="2" type="ORF">ADIARSV_4206</name>
</gene>
<dbReference type="RefSeq" id="WP_016197424.1">
    <property type="nucleotide sequence ID" value="NZ_AQPN01000145.1"/>
</dbReference>
<evidence type="ECO:0000313" key="2">
    <source>
        <dbReference type="EMBL" id="EOR92694.1"/>
    </source>
</evidence>
<dbReference type="OrthoDB" id="9778989at2"/>
<dbReference type="GO" id="GO:0003824">
    <property type="term" value="F:catalytic activity"/>
    <property type="evidence" value="ECO:0007669"/>
    <property type="project" value="InterPro"/>
</dbReference>
<accession>R9GUW4</accession>
<dbReference type="SUPFAM" id="SSF56219">
    <property type="entry name" value="DNase I-like"/>
    <property type="match status" value="1"/>
</dbReference>
<evidence type="ECO:0000313" key="3">
    <source>
        <dbReference type="Proteomes" id="UP000014174"/>
    </source>
</evidence>
<evidence type="ECO:0000259" key="1">
    <source>
        <dbReference type="Pfam" id="PF03372"/>
    </source>
</evidence>
<sequence>MGLPKKQLENFAMGYGHPYAVLAKESGYSVALTSRFPIVNAHKVLDNMWHGYIYANIRGIHVFAIHLSPFLYEKRVYEIKQILSQAALLPKGSAVMIAGDFNSYQARDSSHYSAKDLRAQQVREQNNAEIRNLNHAKFDYSVTNEIAATGYQDAVNMFSKQFDFTMPTKKYDAPFKHKIRIDYIWLNQVLQKKVKAAEVVYDDDTEAMSDHYPIFIQIKY</sequence>